<proteinExistence type="predicted"/>
<accession>A0ABM9P3C3</accession>
<evidence type="ECO:0000313" key="2">
    <source>
        <dbReference type="Proteomes" id="UP001497416"/>
    </source>
</evidence>
<name>A0ABM9P3C3_9FLAO</name>
<evidence type="ECO:0008006" key="3">
    <source>
        <dbReference type="Google" id="ProtNLM"/>
    </source>
</evidence>
<organism evidence="1 2">
    <name type="scientific">Tenacibaculum platacis</name>
    <dbReference type="NCBI Taxonomy" id="3137852"/>
    <lineage>
        <taxon>Bacteria</taxon>
        <taxon>Pseudomonadati</taxon>
        <taxon>Bacteroidota</taxon>
        <taxon>Flavobacteriia</taxon>
        <taxon>Flavobacteriales</taxon>
        <taxon>Flavobacteriaceae</taxon>
        <taxon>Tenacibaculum</taxon>
    </lineage>
</organism>
<dbReference type="Proteomes" id="UP001497416">
    <property type="component" value="Unassembled WGS sequence"/>
</dbReference>
<gene>
    <name evidence="1" type="ORF">T190607A01A_30377</name>
</gene>
<keyword evidence="2" id="KW-1185">Reference proteome</keyword>
<reference evidence="1 2" key="1">
    <citation type="submission" date="2024-05" db="EMBL/GenBank/DDBJ databases">
        <authorList>
            <person name="Duchaud E."/>
        </authorList>
    </citation>
    <scope>NUCLEOTIDE SEQUENCE [LARGE SCALE GENOMIC DNA]</scope>
    <source>
        <strain evidence="1">Ena-SAMPLE-TAB-13-05-2024-13:56:06:370-140302</strain>
    </source>
</reference>
<dbReference type="SUPFAM" id="SSF63829">
    <property type="entry name" value="Calcium-dependent phosphotriesterase"/>
    <property type="match status" value="1"/>
</dbReference>
<protein>
    <recommendedName>
        <fullName evidence="3">SdiA-regulated protein</fullName>
    </recommendedName>
</protein>
<dbReference type="EMBL" id="CAXIXY010000005">
    <property type="protein sequence ID" value="CAL2089714.1"/>
    <property type="molecule type" value="Genomic_DNA"/>
</dbReference>
<sequence length="253" mass="29074">MSGLSRVNDSLLWMHNDGGNKSELYLVNIKGKIVRSVQVNAKNKDWEDITSDEQGNIYVADFGNNESKRKDLVILKIKEEDLLTQKSVEVEKIKFEYPEQHKFPPKKKHRYFDAESIVYVNGFLYIFTKSRVKHKFGITSLYKIPATKGKHKAELMGTFENCADMDCWITGAAISKDNSKLALLTSREILLFSDFENDHFLEGKLTRIDLGFSSQKEAIDFKDNNTLYISDERSHAQGGNLYEMKIPLAKQFD</sequence>
<comment type="caution">
    <text evidence="1">The sequence shown here is derived from an EMBL/GenBank/DDBJ whole genome shotgun (WGS) entry which is preliminary data.</text>
</comment>
<evidence type="ECO:0000313" key="1">
    <source>
        <dbReference type="EMBL" id="CAL2089714.1"/>
    </source>
</evidence>